<feature type="transmembrane region" description="Helical" evidence="1">
    <location>
        <begin position="215"/>
        <end position="240"/>
    </location>
</feature>
<reference evidence="2 3" key="1">
    <citation type="submission" date="2024-05" db="EMBL/GenBank/DDBJ databases">
        <authorList>
            <person name="Haq I."/>
            <person name="Ullah Z."/>
            <person name="Ahmad R."/>
            <person name="Li M."/>
            <person name="Tong Y."/>
        </authorList>
    </citation>
    <scope>NUCLEOTIDE SEQUENCE [LARGE SCALE GENOMIC DNA]</scope>
    <source>
        <strain evidence="2 3">16A2E</strain>
    </source>
</reference>
<dbReference type="Pfam" id="PF12679">
    <property type="entry name" value="ABC2_membrane_2"/>
    <property type="match status" value="1"/>
</dbReference>
<dbReference type="RefSeq" id="WP_345825076.1">
    <property type="nucleotide sequence ID" value="NZ_JBDIML010000003.1"/>
</dbReference>
<organism evidence="2 3">
    <name type="scientific">Ornithinibacillus xuwenensis</name>
    <dbReference type="NCBI Taxonomy" id="3144668"/>
    <lineage>
        <taxon>Bacteria</taxon>
        <taxon>Bacillati</taxon>
        <taxon>Bacillota</taxon>
        <taxon>Bacilli</taxon>
        <taxon>Bacillales</taxon>
        <taxon>Bacillaceae</taxon>
        <taxon>Ornithinibacillus</taxon>
    </lineage>
</organism>
<keyword evidence="1" id="KW-0472">Membrane</keyword>
<gene>
    <name evidence="2" type="ORF">ABC228_10435</name>
</gene>
<evidence type="ECO:0000256" key="1">
    <source>
        <dbReference type="SAM" id="Phobius"/>
    </source>
</evidence>
<feature type="transmembrane region" description="Helical" evidence="1">
    <location>
        <begin position="299"/>
        <end position="323"/>
    </location>
</feature>
<dbReference type="PANTHER" id="PTHR37305">
    <property type="entry name" value="INTEGRAL MEMBRANE PROTEIN-RELATED"/>
    <property type="match status" value="1"/>
</dbReference>
<dbReference type="Proteomes" id="UP001444625">
    <property type="component" value="Unassembled WGS sequence"/>
</dbReference>
<comment type="caution">
    <text evidence="2">The sequence shown here is derived from an EMBL/GenBank/DDBJ whole genome shotgun (WGS) entry which is preliminary data.</text>
</comment>
<feature type="transmembrane region" description="Helical" evidence="1">
    <location>
        <begin position="17"/>
        <end position="37"/>
    </location>
</feature>
<accession>A0ABU9XH75</accession>
<feature type="transmembrane region" description="Helical" evidence="1">
    <location>
        <begin position="343"/>
        <end position="362"/>
    </location>
</feature>
<feature type="transmembrane region" description="Helical" evidence="1">
    <location>
        <begin position="163"/>
        <end position="185"/>
    </location>
</feature>
<keyword evidence="3" id="KW-1185">Reference proteome</keyword>
<evidence type="ECO:0000313" key="2">
    <source>
        <dbReference type="EMBL" id="MEN2767606.1"/>
    </source>
</evidence>
<dbReference type="EMBL" id="JBDIML010000003">
    <property type="protein sequence ID" value="MEN2767606.1"/>
    <property type="molecule type" value="Genomic_DNA"/>
</dbReference>
<dbReference type="PANTHER" id="PTHR37305:SF1">
    <property type="entry name" value="MEMBRANE PROTEIN"/>
    <property type="match status" value="1"/>
</dbReference>
<feature type="transmembrane region" description="Helical" evidence="1">
    <location>
        <begin position="266"/>
        <end position="292"/>
    </location>
</feature>
<evidence type="ECO:0000313" key="3">
    <source>
        <dbReference type="Proteomes" id="UP001444625"/>
    </source>
</evidence>
<keyword evidence="1" id="KW-1133">Transmembrane helix</keyword>
<keyword evidence="1" id="KW-0812">Transmembrane</keyword>
<proteinExistence type="predicted"/>
<name>A0ABU9XH75_9BACI</name>
<protein>
    <submittedName>
        <fullName evidence="2">ABC transporter permease subunit</fullName>
    </submittedName>
</protein>
<sequence length="372" mass="42853">MRLLSFELKKILFSKKFLYILIGIVIGVAFLMARNFIFESSIEKEASERVDELLEINFANAKMHQSILEEDPENEEEQELRRLNSAMINNLYEARNVLEPNQFQQRLRLQNVYYSTGKEYKEKGGEHSLTFQEISHSLALNKKLLESTIPPEHETYSRAFPNFIKQVIDLFITLGALIIVLLVLGEIMSSEFENRSINLLFTQPLKRTHILASKFWSSIIAYMMTTVFLFAVTFIIGYVFGYQGTFNYPIVIEVNDTIEFLTIAEYMMFAIIAVSLSVFMIIALCLLFSLFFKHTLATLFAVLLALLVGYGLSAMVSWTPFTWVNPFQYLLPKEIILFQNGRVWWQGIPAILVLTTCSYLVANQKVKTSKVD</sequence>